<dbReference type="SUPFAM" id="SSF54593">
    <property type="entry name" value="Glyoxalase/Bleomycin resistance protein/Dihydroxybiphenyl dioxygenase"/>
    <property type="match status" value="1"/>
</dbReference>
<protein>
    <recommendedName>
        <fullName evidence="3">VOC family protein</fullName>
    </recommendedName>
</protein>
<dbReference type="InterPro" id="IPR029068">
    <property type="entry name" value="Glyas_Bleomycin-R_OHBP_Dase"/>
</dbReference>
<dbReference type="RefSeq" id="WP_416343162.1">
    <property type="nucleotide sequence ID" value="NZ_JALQCY010000002.1"/>
</dbReference>
<keyword evidence="2" id="KW-1185">Reference proteome</keyword>
<accession>A0ABT0J1D5</accession>
<dbReference type="Proteomes" id="UP001651050">
    <property type="component" value="Unassembled WGS sequence"/>
</dbReference>
<sequence>MTQDDATTQGFEDAVARAIMVPLLPCGGDEADLDELVTFWTALGLEVTYRQRRPNPIVAFGRGGLQLQYYGMPGWDPEQSHSSCVVAVPDTEAVYEVFAAGLRTLFGRLPVSGAPRVTRPRRRANNAGLSGFSLVDPAGNWVRVSRAPEAPVVEGEGGTTTWTTGGGGPLARATENAVVVGDSHGDVAQARKTLGGAVRRARAGASPPPVAELAPALAYLAELAVRAGDPGSARRLVAELEALDGGGADAEAVEEALRGVGELLD</sequence>
<dbReference type="EMBL" id="JALQCY010000002">
    <property type="protein sequence ID" value="MCK9793308.1"/>
    <property type="molecule type" value="Genomic_DNA"/>
</dbReference>
<gene>
    <name evidence="1" type="ORF">M1843_06070</name>
</gene>
<evidence type="ECO:0008006" key="3">
    <source>
        <dbReference type="Google" id="ProtNLM"/>
    </source>
</evidence>
<comment type="caution">
    <text evidence="1">The sequence shown here is derived from an EMBL/GenBank/DDBJ whole genome shotgun (WGS) entry which is preliminary data.</text>
</comment>
<evidence type="ECO:0000313" key="2">
    <source>
        <dbReference type="Proteomes" id="UP001651050"/>
    </source>
</evidence>
<name>A0ABT0J1D5_9MICO</name>
<organism evidence="1 2">
    <name type="scientific">Isoptericola peretonis</name>
    <dbReference type="NCBI Taxonomy" id="2918523"/>
    <lineage>
        <taxon>Bacteria</taxon>
        <taxon>Bacillati</taxon>
        <taxon>Actinomycetota</taxon>
        <taxon>Actinomycetes</taxon>
        <taxon>Micrococcales</taxon>
        <taxon>Promicromonosporaceae</taxon>
        <taxon>Isoptericola</taxon>
    </lineage>
</organism>
<reference evidence="1 2" key="1">
    <citation type="submission" date="2022-02" db="EMBL/GenBank/DDBJ databases">
        <title>The car tank lid bacteriome: a reservoir of bacteria with potential in bioremediation of fuel.</title>
        <authorList>
            <person name="Vidal-Verdu A."/>
            <person name="Gomez-Martinez D."/>
            <person name="Latorre-Perez A."/>
            <person name="Pereto J."/>
            <person name="Porcar M."/>
        </authorList>
    </citation>
    <scope>NUCLEOTIDE SEQUENCE [LARGE SCALE GENOMIC DNA]</scope>
    <source>
        <strain evidence="1 2">4D.3</strain>
    </source>
</reference>
<dbReference type="Gene3D" id="3.10.180.10">
    <property type="entry name" value="2,3-Dihydroxybiphenyl 1,2-Dioxygenase, domain 1"/>
    <property type="match status" value="1"/>
</dbReference>
<proteinExistence type="predicted"/>
<evidence type="ECO:0000313" key="1">
    <source>
        <dbReference type="EMBL" id="MCK9793308.1"/>
    </source>
</evidence>